<feature type="region of interest" description="Disordered" evidence="2">
    <location>
        <begin position="510"/>
        <end position="598"/>
    </location>
</feature>
<keyword evidence="1" id="KW-0175">Coiled coil</keyword>
<organism evidence="3">
    <name type="scientific">Noctiluca scintillans</name>
    <name type="common">Sea sparkle</name>
    <name type="synonym">Red tide dinoflagellate</name>
    <dbReference type="NCBI Taxonomy" id="2966"/>
    <lineage>
        <taxon>Eukaryota</taxon>
        <taxon>Sar</taxon>
        <taxon>Alveolata</taxon>
        <taxon>Dinophyceae</taxon>
        <taxon>Noctilucales</taxon>
        <taxon>Noctilucaceae</taxon>
        <taxon>Noctiluca</taxon>
    </lineage>
</organism>
<evidence type="ECO:0000313" key="3">
    <source>
        <dbReference type="EMBL" id="CAD8844510.1"/>
    </source>
</evidence>
<evidence type="ECO:0000256" key="2">
    <source>
        <dbReference type="SAM" id="MobiDB-lite"/>
    </source>
</evidence>
<feature type="region of interest" description="Disordered" evidence="2">
    <location>
        <begin position="275"/>
        <end position="305"/>
    </location>
</feature>
<accession>A0A7S1A6V0</accession>
<name>A0A7S1A6V0_NOCSC</name>
<feature type="compositionally biased region" description="Polar residues" evidence="2">
    <location>
        <begin position="577"/>
        <end position="592"/>
    </location>
</feature>
<evidence type="ECO:0008006" key="4">
    <source>
        <dbReference type="Google" id="ProtNLM"/>
    </source>
</evidence>
<feature type="coiled-coil region" evidence="1">
    <location>
        <begin position="401"/>
        <end position="428"/>
    </location>
</feature>
<reference evidence="3" key="1">
    <citation type="submission" date="2021-01" db="EMBL/GenBank/DDBJ databases">
        <authorList>
            <person name="Corre E."/>
            <person name="Pelletier E."/>
            <person name="Niang G."/>
            <person name="Scheremetjew M."/>
            <person name="Finn R."/>
            <person name="Kale V."/>
            <person name="Holt S."/>
            <person name="Cochrane G."/>
            <person name="Meng A."/>
            <person name="Brown T."/>
            <person name="Cohen L."/>
        </authorList>
    </citation>
    <scope>NUCLEOTIDE SEQUENCE</scope>
</reference>
<proteinExistence type="predicted"/>
<feature type="compositionally biased region" description="Low complexity" evidence="2">
    <location>
        <begin position="161"/>
        <end position="176"/>
    </location>
</feature>
<feature type="compositionally biased region" description="Basic and acidic residues" evidence="2">
    <location>
        <begin position="125"/>
        <end position="150"/>
    </location>
</feature>
<dbReference type="EMBL" id="HBFQ01026744">
    <property type="protein sequence ID" value="CAD8844510.1"/>
    <property type="molecule type" value="Transcribed_RNA"/>
</dbReference>
<feature type="compositionally biased region" description="Polar residues" evidence="2">
    <location>
        <begin position="530"/>
        <end position="539"/>
    </location>
</feature>
<gene>
    <name evidence="3" type="ORF">NSCI0253_LOCUS18860</name>
</gene>
<feature type="compositionally biased region" description="Polar residues" evidence="2">
    <location>
        <begin position="39"/>
        <end position="63"/>
    </location>
</feature>
<feature type="compositionally biased region" description="Low complexity" evidence="2">
    <location>
        <begin position="95"/>
        <end position="109"/>
    </location>
</feature>
<protein>
    <recommendedName>
        <fullName evidence="4">Translin-associated factor X-interacting protein 1 N-terminal domain-containing protein</fullName>
    </recommendedName>
</protein>
<sequence>MKTGGTAARSTLSRKASVPGFRTPSVAPPEPQRFGSFTGRGTQLRRTNSATSVGAQQRSSSVARLSPPGSATGPCSSPKTPPPRQGTVVRQRSVGTLGSSPTAPSTTGSQKTWGGGVRRPAPFSETERRERSRLAHDADRTAPPRAERAGSRTAPRATSSTRPRPQTATATAVRQASGGARRAGPKPGSRPTGTVPVVGTGRPTLSSPVVEHAQSRSRMLSRTPSPSPAPSSATRHQAMASPSSTDIDSSPYGMPEGLSRNATCIVRTHVDEMEARDVARGRPRPPTDFQRVASHTELPPTGGLKSRREELRFHSNIFEDIIRHDEQFGIMLRRVKTVYDSILNQAMAELHLECPGRQADVSEARWRSLHAEPGSMPRRLEAQSVPHSPLIPQSCERPRAVNDVERENRDLRRLAEQLRLELDACQSQAQDSPTMSRSSMAVPVEHSALPRMMPTETRFAYDAAPSVEPTLVDPTIRASISTETTVETSRSVESAQLPQRICKTRVLRPTSVPPLDLTGLNSVDSDEEATSNSHGNDQSEPSDDGDSRGWRFSPAEIGLDTLQKPSWKSCLPGTVPGGSSSASTRDGSTPSCNAGVVS</sequence>
<feature type="region of interest" description="Disordered" evidence="2">
    <location>
        <begin position="1"/>
        <end position="258"/>
    </location>
</feature>
<evidence type="ECO:0000256" key="1">
    <source>
        <dbReference type="SAM" id="Coils"/>
    </source>
</evidence>
<dbReference type="AlphaFoldDB" id="A0A7S1A6V0"/>